<dbReference type="EMBL" id="VIWY01000005">
    <property type="protein sequence ID" value="TWG12960.1"/>
    <property type="molecule type" value="Genomic_DNA"/>
</dbReference>
<gene>
    <name evidence="1" type="ORF">FHX34_105828</name>
</gene>
<evidence type="ECO:0000313" key="2">
    <source>
        <dbReference type="Proteomes" id="UP000320239"/>
    </source>
</evidence>
<proteinExistence type="predicted"/>
<evidence type="ECO:0000313" key="1">
    <source>
        <dbReference type="EMBL" id="TWG12960.1"/>
    </source>
</evidence>
<accession>A0A561VMY5</accession>
<comment type="caution">
    <text evidence="1">The sequence shown here is derived from an EMBL/GenBank/DDBJ whole genome shotgun (WGS) entry which is preliminary data.</text>
</comment>
<organism evidence="1 2">
    <name type="scientific">Actinoplanes teichomyceticus</name>
    <dbReference type="NCBI Taxonomy" id="1867"/>
    <lineage>
        <taxon>Bacteria</taxon>
        <taxon>Bacillati</taxon>
        <taxon>Actinomycetota</taxon>
        <taxon>Actinomycetes</taxon>
        <taxon>Micromonosporales</taxon>
        <taxon>Micromonosporaceae</taxon>
        <taxon>Actinoplanes</taxon>
    </lineage>
</organism>
<dbReference type="OrthoDB" id="3386075at2"/>
<dbReference type="Proteomes" id="UP000320239">
    <property type="component" value="Unassembled WGS sequence"/>
</dbReference>
<reference evidence="1 2" key="1">
    <citation type="submission" date="2019-06" db="EMBL/GenBank/DDBJ databases">
        <title>Sequencing the genomes of 1000 actinobacteria strains.</title>
        <authorList>
            <person name="Klenk H.-P."/>
        </authorList>
    </citation>
    <scope>NUCLEOTIDE SEQUENCE [LARGE SCALE GENOMIC DNA]</scope>
    <source>
        <strain evidence="1 2">DSM 43866</strain>
    </source>
</reference>
<dbReference type="AlphaFoldDB" id="A0A561VMY5"/>
<name>A0A561VMY5_ACTTI</name>
<dbReference type="RefSeq" id="WP_122978538.1">
    <property type="nucleotide sequence ID" value="NZ_BOMX01000167.1"/>
</dbReference>
<keyword evidence="2" id="KW-1185">Reference proteome</keyword>
<sequence>MRTYHGQALPYYGRLIVADPAVSGSEEGDLGRCVADSEQAIIGGSRWRVAVKAGQDTVAIAINLELWDTAPDTEVDGDWQRCRELTVQFPDGRLGVENISAGPIPLSPGDVEGVTLPGGAGAYHVTAWHRGRDRAAAAVQQLGDADEAEKDIESEYARLAGLEEYLLRIWPA</sequence>
<protein>
    <submittedName>
        <fullName evidence="1">Uncharacterized protein</fullName>
    </submittedName>
</protein>